<proteinExistence type="predicted"/>
<dbReference type="RefSeq" id="WP_092559551.1">
    <property type="nucleotide sequence ID" value="NZ_FOYZ01000003.1"/>
</dbReference>
<dbReference type="Proteomes" id="UP000199659">
    <property type="component" value="Unassembled WGS sequence"/>
</dbReference>
<protein>
    <submittedName>
        <fullName evidence="3">5-bromo-4-chloroindolyl phosphate hydrolysis protein</fullName>
    </submittedName>
</protein>
<organism evidence="3 4">
    <name type="scientific">Anaeromicropila populeti</name>
    <dbReference type="NCBI Taxonomy" id="37658"/>
    <lineage>
        <taxon>Bacteria</taxon>
        <taxon>Bacillati</taxon>
        <taxon>Bacillota</taxon>
        <taxon>Clostridia</taxon>
        <taxon>Lachnospirales</taxon>
        <taxon>Lachnospiraceae</taxon>
        <taxon>Anaeromicropila</taxon>
    </lineage>
</organism>
<dbReference type="EMBL" id="FOYZ01000003">
    <property type="protein sequence ID" value="SFR68274.1"/>
    <property type="molecule type" value="Genomic_DNA"/>
</dbReference>
<accession>A0A1I6INH3</accession>
<keyword evidence="2" id="KW-0472">Membrane</keyword>
<gene>
    <name evidence="3" type="ORF">SAMN05661086_00944</name>
</gene>
<name>A0A1I6INH3_9FIRM</name>
<dbReference type="Pfam" id="PF10112">
    <property type="entry name" value="Halogen_Hydrol"/>
    <property type="match status" value="1"/>
</dbReference>
<feature type="region of interest" description="Disordered" evidence="1">
    <location>
        <begin position="67"/>
        <end position="104"/>
    </location>
</feature>
<evidence type="ECO:0000256" key="2">
    <source>
        <dbReference type="SAM" id="Phobius"/>
    </source>
</evidence>
<evidence type="ECO:0000313" key="4">
    <source>
        <dbReference type="Proteomes" id="UP000199659"/>
    </source>
</evidence>
<reference evidence="3 4" key="1">
    <citation type="submission" date="2016-10" db="EMBL/GenBank/DDBJ databases">
        <authorList>
            <person name="de Groot N.N."/>
        </authorList>
    </citation>
    <scope>NUCLEOTIDE SEQUENCE [LARGE SCALE GENOMIC DNA]</scope>
    <source>
        <strain evidence="3 4">743A</strain>
    </source>
</reference>
<dbReference type="STRING" id="37658.SAMN05661086_00944"/>
<keyword evidence="2" id="KW-1133">Transmembrane helix</keyword>
<dbReference type="InterPro" id="IPR018770">
    <property type="entry name" value="ChloroindolylP_hydrolase"/>
</dbReference>
<dbReference type="AlphaFoldDB" id="A0A1I6INH3"/>
<dbReference type="OrthoDB" id="9782052at2"/>
<evidence type="ECO:0000313" key="3">
    <source>
        <dbReference type="EMBL" id="SFR68274.1"/>
    </source>
</evidence>
<feature type="transmembrane region" description="Helical" evidence="2">
    <location>
        <begin position="131"/>
        <end position="154"/>
    </location>
</feature>
<feature type="compositionally biased region" description="Polar residues" evidence="1">
    <location>
        <begin position="80"/>
        <end position="104"/>
    </location>
</feature>
<feature type="transmembrane region" description="Helical" evidence="2">
    <location>
        <begin position="160"/>
        <end position="182"/>
    </location>
</feature>
<sequence length="447" mass="51077">MSKRNNLNIGDEIKDIVQNAVNTMDFHQLNSDIGNTVNGALEEVRNSLGIYTINKRNRNTAYNKYTQSNEHQNGDEFKNNNEGSTKQVNCPQNNTQHYTTTRNNPKATYPSTQKHYNNIPNFPIGRVSGKILTVLGNMGFGLVGIAIFVLYLVGASTGNLYVLGTIAFGLSPLLFIFLYMAVKGSQIRKRLRRFRRYLRTFQGRSYYSIKELSHNCGLSKKFILKDFRKMVSLGMFPEGHIDDEETCLILNRESYNQYRALQKNMIMQKEQAKSKDDYGQETNHISDLKQSVNQTTRSELEDAIENGQTCIRQIKEANDAIQSEDMSRKLYRLEEVIAKIFNYVESHPAQLAEIQKFMDYYLPTTLKLVNAYKDFDRQSVQGETITTAKNEIENTLDTINQAFEKLFDSLFVDAAMDVSTDISVLETLLAQEGLTQGDFESNYGRTK</sequence>
<keyword evidence="4" id="KW-1185">Reference proteome</keyword>
<evidence type="ECO:0000256" key="1">
    <source>
        <dbReference type="SAM" id="MobiDB-lite"/>
    </source>
</evidence>
<keyword evidence="2" id="KW-0812">Transmembrane</keyword>